<protein>
    <submittedName>
        <fullName evidence="2">2,3-diketo-L-gulonate reductase</fullName>
        <ecNumber evidence="2">1.1.1.130</ecNumber>
    </submittedName>
</protein>
<organism evidence="2 3">
    <name type="scientific">Anaerobiospirillum thomasii</name>
    <dbReference type="NCBI Taxonomy" id="179995"/>
    <lineage>
        <taxon>Bacteria</taxon>
        <taxon>Pseudomonadati</taxon>
        <taxon>Pseudomonadota</taxon>
        <taxon>Gammaproteobacteria</taxon>
        <taxon>Aeromonadales</taxon>
        <taxon>Succinivibrionaceae</taxon>
        <taxon>Anaerobiospirillum</taxon>
    </lineage>
</organism>
<dbReference type="NCBIfam" id="NF009750">
    <property type="entry name" value="PRK13260.1"/>
    <property type="match status" value="1"/>
</dbReference>
<name>A0A2X0V9T8_9GAMM</name>
<keyword evidence="1 2" id="KW-0560">Oxidoreductase</keyword>
<dbReference type="AlphaFoldDB" id="A0A2X0V9T8"/>
<dbReference type="Proteomes" id="UP000250086">
    <property type="component" value="Unassembled WGS sequence"/>
</dbReference>
<evidence type="ECO:0000313" key="2">
    <source>
        <dbReference type="EMBL" id="SPT69896.1"/>
    </source>
</evidence>
<dbReference type="InterPro" id="IPR036111">
    <property type="entry name" value="Mal/L-sulfo/L-lacto_DH-like_sf"/>
</dbReference>
<dbReference type="PANTHER" id="PTHR11091">
    <property type="entry name" value="OXIDOREDUCTASE-RELATED"/>
    <property type="match status" value="1"/>
</dbReference>
<accession>A0A2X0V9T8</accession>
<dbReference type="OrthoDB" id="9811519at2"/>
<dbReference type="RefSeq" id="WP_113744025.1">
    <property type="nucleotide sequence ID" value="NZ_UAPU01000007.1"/>
</dbReference>
<reference evidence="2 3" key="1">
    <citation type="submission" date="2018-06" db="EMBL/GenBank/DDBJ databases">
        <authorList>
            <consortium name="Pathogen Informatics"/>
            <person name="Doyle S."/>
        </authorList>
    </citation>
    <scope>NUCLEOTIDE SEQUENCE [LARGE SCALE GENOMIC DNA]</scope>
    <source>
        <strain evidence="2 3">NCTC13093</strain>
    </source>
</reference>
<evidence type="ECO:0000313" key="3">
    <source>
        <dbReference type="Proteomes" id="UP000250086"/>
    </source>
</evidence>
<dbReference type="GO" id="GO:0047559">
    <property type="term" value="F:3-dehydro-L-gulonate 2-dehydrogenase activity"/>
    <property type="evidence" value="ECO:0007669"/>
    <property type="project" value="UniProtKB-EC"/>
</dbReference>
<dbReference type="Pfam" id="PF02615">
    <property type="entry name" value="Ldh_2"/>
    <property type="match status" value="1"/>
</dbReference>
<sequence>MALIPFAQMKDTIKKAFINVGLSEDDAELCATVHTQSSADGVYSHGLNRVERFCNYVKEGYVDVKACVDVVKENGCICILDGNRGIGIKNAITAVNKAMELASAHGVGIVALRNTTHWMRGGSYGLMAAQKGYMAICFTNTESCMPAWGAVNNHLGNNPFVIALPQGDDVMLLDMAMSQYSYGKLTTTRLAGEKLPYPGGFDENGVLTDDPGAIEKSMRILPTGMWKGAAMTIMLDALAAALSAGSCTKEIDEINRGSCTGCSQIFMVFDPKSFAGAEMTQHITKTVCDYVNASEPDEHTSLVCYPGQRSLMRRKKNMAEGIPADDGVFAAVSKIAGV</sequence>
<dbReference type="InterPro" id="IPR003767">
    <property type="entry name" value="Malate/L-lactate_DH-like"/>
</dbReference>
<dbReference type="PANTHER" id="PTHR11091:SF3">
    <property type="entry name" value="2,3-DIKETO-L-GULONATE REDUCTASE"/>
    <property type="match status" value="1"/>
</dbReference>
<keyword evidence="3" id="KW-1185">Reference proteome</keyword>
<gene>
    <name evidence="2" type="primary">dlgD_1</name>
    <name evidence="2" type="ORF">NCTC13093_01287</name>
</gene>
<evidence type="ECO:0000256" key="1">
    <source>
        <dbReference type="ARBA" id="ARBA00023002"/>
    </source>
</evidence>
<dbReference type="EMBL" id="UAPV01000001">
    <property type="protein sequence ID" value="SPT69896.1"/>
    <property type="molecule type" value="Genomic_DNA"/>
</dbReference>
<dbReference type="SUPFAM" id="SSF89733">
    <property type="entry name" value="L-sulfolactate dehydrogenase-like"/>
    <property type="match status" value="1"/>
</dbReference>
<proteinExistence type="predicted"/>
<dbReference type="InterPro" id="IPR043143">
    <property type="entry name" value="Mal/L-sulf/L-lact_DH-like_NADP"/>
</dbReference>
<dbReference type="EC" id="1.1.1.130" evidence="2"/>
<dbReference type="InterPro" id="IPR043144">
    <property type="entry name" value="Mal/L-sulf/L-lact_DH-like_ah"/>
</dbReference>
<dbReference type="Gene3D" id="3.30.1370.60">
    <property type="entry name" value="Hypothetical oxidoreductase yiak, domain 2"/>
    <property type="match status" value="1"/>
</dbReference>
<dbReference type="Gene3D" id="1.10.1530.10">
    <property type="match status" value="1"/>
</dbReference>